<proteinExistence type="predicted"/>
<sequence>MATAPGNLCRGSKRFRPRFLLALFSAILCTLPQGVTADTAQQRSDAVVRVVHSLLGYARWPTEPEVLRLCVDGSARYAARLSEGGTLATGRPVQARRIDLQDAGSTAGCDSVYLGAMTDARRKKISTELIGRPVLVITEEDFECEIGSMFCLHVLDGHVSFRVNLDAVARSGIHIHPGVLQLGRRRGPPS</sequence>
<feature type="chain" id="PRO_5046513745" evidence="1">
    <location>
        <begin position="38"/>
        <end position="190"/>
    </location>
</feature>
<dbReference type="Pfam" id="PF13689">
    <property type="entry name" value="DUF4154"/>
    <property type="match status" value="1"/>
</dbReference>
<organism evidence="2 3">
    <name type="scientific">Cupriavidus basilensis</name>
    <dbReference type="NCBI Taxonomy" id="68895"/>
    <lineage>
        <taxon>Bacteria</taxon>
        <taxon>Pseudomonadati</taxon>
        <taxon>Pseudomonadota</taxon>
        <taxon>Betaproteobacteria</taxon>
        <taxon>Burkholderiales</taxon>
        <taxon>Burkholderiaceae</taxon>
        <taxon>Cupriavidus</taxon>
    </lineage>
</organism>
<dbReference type="RefSeq" id="WP_017227355.1">
    <property type="nucleotide sequence ID" value="NZ_JARJLM010000029.1"/>
</dbReference>
<protein>
    <submittedName>
        <fullName evidence="2">YfiR family protein</fullName>
    </submittedName>
</protein>
<dbReference type="InterPro" id="IPR025293">
    <property type="entry name" value="YfiR/HmsC-like"/>
</dbReference>
<evidence type="ECO:0000313" key="3">
    <source>
        <dbReference type="Proteomes" id="UP001216674"/>
    </source>
</evidence>
<gene>
    <name evidence="2" type="ORF">P3W85_01845</name>
</gene>
<feature type="signal peptide" evidence="1">
    <location>
        <begin position="1"/>
        <end position="37"/>
    </location>
</feature>
<accession>A0ABT6AGI3</accession>
<keyword evidence="3" id="KW-1185">Reference proteome</keyword>
<comment type="caution">
    <text evidence="2">The sequence shown here is derived from an EMBL/GenBank/DDBJ whole genome shotgun (WGS) entry which is preliminary data.</text>
</comment>
<evidence type="ECO:0000313" key="2">
    <source>
        <dbReference type="EMBL" id="MDF3831707.1"/>
    </source>
</evidence>
<keyword evidence="1" id="KW-0732">Signal</keyword>
<evidence type="ECO:0000256" key="1">
    <source>
        <dbReference type="SAM" id="SignalP"/>
    </source>
</evidence>
<reference evidence="2 3" key="1">
    <citation type="submission" date="2023-03" db="EMBL/GenBank/DDBJ databases">
        <title>Draft assemblies of triclosan tolerant bacteria isolated from returned activated sludge.</title>
        <authorList>
            <person name="Van Hamelsveld S."/>
        </authorList>
    </citation>
    <scope>NUCLEOTIDE SEQUENCE [LARGE SCALE GENOMIC DNA]</scope>
    <source>
        <strain evidence="2 3">GW210010_S58</strain>
    </source>
</reference>
<name>A0ABT6AGI3_9BURK</name>
<dbReference type="Proteomes" id="UP001216674">
    <property type="component" value="Unassembled WGS sequence"/>
</dbReference>
<dbReference type="EMBL" id="JARJLM010000029">
    <property type="protein sequence ID" value="MDF3831707.1"/>
    <property type="molecule type" value="Genomic_DNA"/>
</dbReference>